<dbReference type="Pfam" id="PF00431">
    <property type="entry name" value="CUB"/>
    <property type="match status" value="1"/>
</dbReference>
<evidence type="ECO:0000256" key="1">
    <source>
        <dbReference type="ARBA" id="ARBA00022737"/>
    </source>
</evidence>
<feature type="coiled-coil region" evidence="4">
    <location>
        <begin position="1274"/>
        <end position="1324"/>
    </location>
</feature>
<evidence type="ECO:0000313" key="9">
    <source>
        <dbReference type="Proteomes" id="UP000242188"/>
    </source>
</evidence>
<keyword evidence="9" id="KW-1185">Reference proteome</keyword>
<dbReference type="Gene3D" id="2.60.120.290">
    <property type="entry name" value="Spermadhesin, CUB domain"/>
    <property type="match status" value="3"/>
</dbReference>
<dbReference type="SUPFAM" id="SSF49854">
    <property type="entry name" value="Spermadhesin, CUB domain"/>
    <property type="match status" value="3"/>
</dbReference>
<dbReference type="Gene3D" id="2.10.25.10">
    <property type="entry name" value="Laminin"/>
    <property type="match status" value="2"/>
</dbReference>
<feature type="compositionally biased region" description="Basic and acidic residues" evidence="5">
    <location>
        <begin position="996"/>
        <end position="1005"/>
    </location>
</feature>
<dbReference type="OrthoDB" id="2142683at2759"/>
<feature type="compositionally biased region" description="Basic residues" evidence="5">
    <location>
        <begin position="1042"/>
        <end position="1054"/>
    </location>
</feature>
<dbReference type="STRING" id="6573.A0A210PE62"/>
<feature type="domain" description="CUB" evidence="6">
    <location>
        <begin position="109"/>
        <end position="234"/>
    </location>
</feature>
<feature type="disulfide bond" evidence="3">
    <location>
        <begin position="526"/>
        <end position="535"/>
    </location>
</feature>
<dbReference type="PROSITE" id="PS50026">
    <property type="entry name" value="EGF_3"/>
    <property type="match status" value="2"/>
</dbReference>
<dbReference type="PANTHER" id="PTHR24251">
    <property type="entry name" value="OVOCHYMASE-RELATED"/>
    <property type="match status" value="1"/>
</dbReference>
<dbReference type="CDD" id="cd00037">
    <property type="entry name" value="CLECT"/>
    <property type="match status" value="1"/>
</dbReference>
<evidence type="ECO:0000256" key="4">
    <source>
        <dbReference type="SAM" id="Coils"/>
    </source>
</evidence>
<feature type="region of interest" description="Disordered" evidence="5">
    <location>
        <begin position="1198"/>
        <end position="1219"/>
    </location>
</feature>
<feature type="domain" description="EGF-like" evidence="7">
    <location>
        <begin position="573"/>
        <end position="609"/>
    </location>
</feature>
<feature type="compositionally biased region" description="Polar residues" evidence="5">
    <location>
        <begin position="1070"/>
        <end position="1082"/>
    </location>
</feature>
<keyword evidence="1" id="KW-0677">Repeat</keyword>
<comment type="caution">
    <text evidence="8">The sequence shown here is derived from an EMBL/GenBank/DDBJ whole genome shotgun (WGS) entry which is preliminary data.</text>
</comment>
<dbReference type="InterPro" id="IPR000742">
    <property type="entry name" value="EGF"/>
</dbReference>
<feature type="disulfide bond" evidence="3">
    <location>
        <begin position="599"/>
        <end position="608"/>
    </location>
</feature>
<feature type="compositionally biased region" description="Low complexity" evidence="5">
    <location>
        <begin position="1198"/>
        <end position="1216"/>
    </location>
</feature>
<name>A0A210PE62_MIZYE</name>
<dbReference type="PANTHER" id="PTHR24251:SF37">
    <property type="entry name" value="CUB DOMAIN-CONTAINING PROTEIN"/>
    <property type="match status" value="1"/>
</dbReference>
<reference evidence="8 9" key="1">
    <citation type="journal article" date="2017" name="Nat. Ecol. Evol.">
        <title>Scallop genome provides insights into evolution of bilaterian karyotype and development.</title>
        <authorList>
            <person name="Wang S."/>
            <person name="Zhang J."/>
            <person name="Jiao W."/>
            <person name="Li J."/>
            <person name="Xun X."/>
            <person name="Sun Y."/>
            <person name="Guo X."/>
            <person name="Huan P."/>
            <person name="Dong B."/>
            <person name="Zhang L."/>
            <person name="Hu X."/>
            <person name="Sun X."/>
            <person name="Wang J."/>
            <person name="Zhao C."/>
            <person name="Wang Y."/>
            <person name="Wang D."/>
            <person name="Huang X."/>
            <person name="Wang R."/>
            <person name="Lv J."/>
            <person name="Li Y."/>
            <person name="Zhang Z."/>
            <person name="Liu B."/>
            <person name="Lu W."/>
            <person name="Hui Y."/>
            <person name="Liang J."/>
            <person name="Zhou Z."/>
            <person name="Hou R."/>
            <person name="Li X."/>
            <person name="Liu Y."/>
            <person name="Li H."/>
            <person name="Ning X."/>
            <person name="Lin Y."/>
            <person name="Zhao L."/>
            <person name="Xing Q."/>
            <person name="Dou J."/>
            <person name="Li Y."/>
            <person name="Mao J."/>
            <person name="Guo H."/>
            <person name="Dou H."/>
            <person name="Li T."/>
            <person name="Mu C."/>
            <person name="Jiang W."/>
            <person name="Fu Q."/>
            <person name="Fu X."/>
            <person name="Miao Y."/>
            <person name="Liu J."/>
            <person name="Yu Q."/>
            <person name="Li R."/>
            <person name="Liao H."/>
            <person name="Li X."/>
            <person name="Kong Y."/>
            <person name="Jiang Z."/>
            <person name="Chourrout D."/>
            <person name="Li R."/>
            <person name="Bao Z."/>
        </authorList>
    </citation>
    <scope>NUCLEOTIDE SEQUENCE [LARGE SCALE GENOMIC DNA]</scope>
    <source>
        <strain evidence="8 9">PY_sf001</strain>
    </source>
</reference>
<gene>
    <name evidence="8" type="ORF">KP79_PYT14144</name>
</gene>
<feature type="compositionally biased region" description="Polar residues" evidence="5">
    <location>
        <begin position="1252"/>
        <end position="1262"/>
    </location>
</feature>
<protein>
    <submittedName>
        <fullName evidence="8">Protocadherin Fat 3</fullName>
    </submittedName>
</protein>
<dbReference type="EMBL" id="NEDP02076750">
    <property type="protein sequence ID" value="OWF34746.1"/>
    <property type="molecule type" value="Genomic_DNA"/>
</dbReference>
<feature type="domain" description="EGF-like" evidence="7">
    <location>
        <begin position="499"/>
        <end position="536"/>
    </location>
</feature>
<dbReference type="PROSITE" id="PS00022">
    <property type="entry name" value="EGF_1"/>
    <property type="match status" value="3"/>
</dbReference>
<dbReference type="SMART" id="SM00042">
    <property type="entry name" value="CUB"/>
    <property type="match status" value="2"/>
</dbReference>
<dbReference type="PROSITE" id="PS01180">
    <property type="entry name" value="CUB"/>
    <property type="match status" value="1"/>
</dbReference>
<keyword evidence="4" id="KW-0175">Coiled coil</keyword>
<dbReference type="SUPFAM" id="SSF56436">
    <property type="entry name" value="C-type lectin-like"/>
    <property type="match status" value="1"/>
</dbReference>
<proteinExistence type="predicted"/>
<feature type="region of interest" description="Disordered" evidence="5">
    <location>
        <begin position="1236"/>
        <end position="1262"/>
    </location>
</feature>
<evidence type="ECO:0000259" key="7">
    <source>
        <dbReference type="PROSITE" id="PS50026"/>
    </source>
</evidence>
<dbReference type="InterPro" id="IPR035914">
    <property type="entry name" value="Sperma_CUB_dom_sf"/>
</dbReference>
<feature type="region of interest" description="Disordered" evidence="5">
    <location>
        <begin position="976"/>
        <end position="1095"/>
    </location>
</feature>
<comment type="caution">
    <text evidence="3">Lacks conserved residue(s) required for the propagation of feature annotation.</text>
</comment>
<sequence>MLLSDDLSCYLIIPRATESFQIAKMTCAMYNASLVNQTSNDLCNLWTKAIRSIYPDYSQEYISVWTGDGTRKNGSLCGMMNVRLSGKSCLEMDDVMSYADCNIPRPFICVKEHHLTDSVHIPTEVLGKQTGQIKMPPNTGHPYDNNLHKEYELHAAVGNRIFVTLEFLAIEYQEECLYDYLSLNDIMGNNTTLCGNGSTTRTKYFLSIEQQIKIIFHTDSSIVAEGFELSWKWINKEECVQNVRVNNSDKSGIISNINYPLPYPDMVRCCKSFNWQSNSRIIVLFNNINISQNKLDPSLVLYTEERRVTLPHKLDTTFPVSQRTFISDMSGLRFCLNVDSIEENEGFFGTYSISNEEIIRVSETIKITPNQQRSGVIQSLHFPNSAPRNSEQTINLTTDIGSNILLEFTDVTLMDSLRDTAYLEVTDTSLGHGYYRPIVNMTANSTSQGRNVFRSHLNSVQVIFSSRSGSDKHCMFQARFTTITDDMYLEKTKSLTDGTIRCCGNDTCLNGGVCISLENERSACKCGANYTGLFCQTYLCDLFPCVHGECDINDGGATCECESDIWGEHCNMTKVQCSDYWCQGHGVCAQSKQSPQCICTGQWIGEDCSSKKPAKKTIMGTGEKLLNEPIWIGMIVVLNLVFAFTSMFIVRRRCEKKLNCCKETKSTEHGIEKGGPDRLTENNYPCIADMYKHYRYPANDQDVSLEDNEGEELCDEIESPDINFVNHRAAAKLFASYNNRQSDLTVPVMEKRPTMLEKNSEDSVGGMKGGTLNFCTDQDIDITCDETSESEIAGACFDAAVPILKISELGMKSFEMNYLSPFKTKMPQLGNRLLPKNVEHCYPEIVVVGSTPTHLIDPSPLHRSGSFGYLVMPYQSPTAQRPEIPFKFLDVDSKRKRFASKLRVERTPFNSESISVPHSSISTINLNNSTDLPDVFATIDSSESHGARSYEEMYGINSLEYGTDPMEVDMLEKRPSVCSKAENTSRDDPCNNGGLSDRKLRLARTERRRRGYCHSHKISSAKHQNLPLSKTSSDTDLPYFSKTKHKHRRSRKKQRNEQCQSIQRMLESSIADNTSPASTSRISVRKSRSNDLVPNHLAKTPCSLENGSDGKVLYAPTVQRRHSYHTQQNSENVYDPDSMLNTDQCLAYRLEKSENDLPRLPPFSSYDVLDESTTSSDVSGMFLKNTNKSVTLKVPLTSETDTGFSSSSRSLLTPNSGKDDADVYIQSVGKVKKMDSAYQTKQNSDDVIDKTASAQSQYSQTNNARKETKVMVRLQQAALRLQTLSSSCDSAEQTTISEDKAGDTQRHNNRISEYLRQKEGLEEVSEEHDVTGYTFSSNSLMNDGSLHDSVLDIELQDFSFV</sequence>
<evidence type="ECO:0000256" key="2">
    <source>
        <dbReference type="ARBA" id="ARBA00023157"/>
    </source>
</evidence>
<keyword evidence="2 3" id="KW-1015">Disulfide bond</keyword>
<keyword evidence="3" id="KW-0245">EGF-like domain</keyword>
<feature type="compositionally biased region" description="Basic residues" evidence="5">
    <location>
        <begin position="1006"/>
        <end position="1020"/>
    </location>
</feature>
<dbReference type="CDD" id="cd00041">
    <property type="entry name" value="CUB"/>
    <property type="match status" value="2"/>
</dbReference>
<organism evidence="8 9">
    <name type="scientific">Mizuhopecten yessoensis</name>
    <name type="common">Japanese scallop</name>
    <name type="synonym">Patinopecten yessoensis</name>
    <dbReference type="NCBI Taxonomy" id="6573"/>
    <lineage>
        <taxon>Eukaryota</taxon>
        <taxon>Metazoa</taxon>
        <taxon>Spiralia</taxon>
        <taxon>Lophotrochozoa</taxon>
        <taxon>Mollusca</taxon>
        <taxon>Bivalvia</taxon>
        <taxon>Autobranchia</taxon>
        <taxon>Pteriomorphia</taxon>
        <taxon>Pectinida</taxon>
        <taxon>Pectinoidea</taxon>
        <taxon>Pectinidae</taxon>
        <taxon>Mizuhopecten</taxon>
    </lineage>
</organism>
<accession>A0A210PE62</accession>
<evidence type="ECO:0000256" key="3">
    <source>
        <dbReference type="PROSITE-ProRule" id="PRU00076"/>
    </source>
</evidence>
<evidence type="ECO:0000313" key="8">
    <source>
        <dbReference type="EMBL" id="OWF34746.1"/>
    </source>
</evidence>
<dbReference type="Proteomes" id="UP000242188">
    <property type="component" value="Unassembled WGS sequence"/>
</dbReference>
<feature type="compositionally biased region" description="Polar residues" evidence="5">
    <location>
        <begin position="1021"/>
        <end position="1035"/>
    </location>
</feature>
<evidence type="ECO:0000259" key="6">
    <source>
        <dbReference type="PROSITE" id="PS01180"/>
    </source>
</evidence>
<evidence type="ECO:0000256" key="5">
    <source>
        <dbReference type="SAM" id="MobiDB-lite"/>
    </source>
</evidence>
<dbReference type="InterPro" id="IPR016187">
    <property type="entry name" value="CTDL_fold"/>
</dbReference>
<dbReference type="InterPro" id="IPR000859">
    <property type="entry name" value="CUB_dom"/>
</dbReference>